<feature type="compositionally biased region" description="Basic and acidic residues" evidence="1">
    <location>
        <begin position="239"/>
        <end position="262"/>
    </location>
</feature>
<dbReference type="EMBL" id="VKHS01000370">
    <property type="protein sequence ID" value="MBB0230875.1"/>
    <property type="molecule type" value="Genomic_DNA"/>
</dbReference>
<gene>
    <name evidence="2" type="ORF">FOE67_15460</name>
</gene>
<sequence length="322" mass="33447">MNDRQAPAGYPPAGSTDDTAPSPYGYGYPQETGYTHHPGDGIAEGSGGGYGTDPYGQATAYDNGRHSATSWDNTPAHGMPRFREFTDASGAGHEGWGAQGGWDAGGSDHWGGESTAPAGGDGYGTGWDGQPGDRHGGWDNGWDGTADTTGSPAAQPAPGEWDPRTTGAESSEGWGTAGGWDTANGTGHHGTDGYGTTGHESGYDSGYDDPYGVAGGHREADGERWAPEAADTDTAYDEYPEHSDRADHAGRTAAEYPERIPGDEPDDSPGPDTMAFRAITRRLADEDTGAEGSEADHRPGYGDDDPEGPGAGPRRSRRRSPK</sequence>
<dbReference type="Proteomes" id="UP000530234">
    <property type="component" value="Unassembled WGS sequence"/>
</dbReference>
<protein>
    <submittedName>
        <fullName evidence="2">Uncharacterized protein</fullName>
    </submittedName>
</protein>
<comment type="caution">
    <text evidence="2">The sequence shown here is derived from an EMBL/GenBank/DDBJ whole genome shotgun (WGS) entry which is preliminary data.</text>
</comment>
<feature type="compositionally biased region" description="Gly residues" evidence="1">
    <location>
        <begin position="119"/>
        <end position="129"/>
    </location>
</feature>
<reference evidence="3" key="1">
    <citation type="submission" date="2019-10" db="EMBL/GenBank/DDBJ databases">
        <title>Streptomyces sp. nov., a novel actinobacterium isolated from alkaline environment.</title>
        <authorList>
            <person name="Golinska P."/>
        </authorList>
    </citation>
    <scope>NUCLEOTIDE SEQUENCE [LARGE SCALE GENOMIC DNA]</scope>
    <source>
        <strain evidence="3">DSM 42108</strain>
    </source>
</reference>
<feature type="compositionally biased region" description="Gly residues" evidence="1">
    <location>
        <begin position="92"/>
        <end position="104"/>
    </location>
</feature>
<evidence type="ECO:0000313" key="3">
    <source>
        <dbReference type="Proteomes" id="UP000530234"/>
    </source>
</evidence>
<organism evidence="2 3">
    <name type="scientific">Streptomyces calidiresistens</name>
    <dbReference type="NCBI Taxonomy" id="1485586"/>
    <lineage>
        <taxon>Bacteria</taxon>
        <taxon>Bacillati</taxon>
        <taxon>Actinomycetota</taxon>
        <taxon>Actinomycetes</taxon>
        <taxon>Kitasatosporales</taxon>
        <taxon>Streptomycetaceae</taxon>
        <taxon>Streptomyces</taxon>
    </lineage>
</organism>
<proteinExistence type="predicted"/>
<feature type="compositionally biased region" description="Basic and acidic residues" evidence="1">
    <location>
        <begin position="216"/>
        <end position="226"/>
    </location>
</feature>
<dbReference type="AlphaFoldDB" id="A0A7W3T4L8"/>
<feature type="region of interest" description="Disordered" evidence="1">
    <location>
        <begin position="1"/>
        <end position="322"/>
    </location>
</feature>
<evidence type="ECO:0000256" key="1">
    <source>
        <dbReference type="SAM" id="MobiDB-lite"/>
    </source>
</evidence>
<feature type="compositionally biased region" description="Gly residues" evidence="1">
    <location>
        <begin position="42"/>
        <end position="51"/>
    </location>
</feature>
<name>A0A7W3T4L8_9ACTN</name>
<keyword evidence="3" id="KW-1185">Reference proteome</keyword>
<feature type="non-terminal residue" evidence="2">
    <location>
        <position position="322"/>
    </location>
</feature>
<accession>A0A7W3T4L8</accession>
<evidence type="ECO:0000313" key="2">
    <source>
        <dbReference type="EMBL" id="MBB0230875.1"/>
    </source>
</evidence>